<keyword evidence="1" id="KW-0472">Membrane</keyword>
<evidence type="ECO:0000256" key="1">
    <source>
        <dbReference type="SAM" id="Phobius"/>
    </source>
</evidence>
<dbReference type="Proteomes" id="UP001166293">
    <property type="component" value="Unassembled WGS sequence"/>
</dbReference>
<feature type="transmembrane region" description="Helical" evidence="1">
    <location>
        <begin position="48"/>
        <end position="67"/>
    </location>
</feature>
<keyword evidence="1" id="KW-0812">Transmembrane</keyword>
<name>A0ABS6N3B0_9RHOB</name>
<evidence type="ECO:0000313" key="3">
    <source>
        <dbReference type="Proteomes" id="UP001166293"/>
    </source>
</evidence>
<proteinExistence type="predicted"/>
<feature type="transmembrane region" description="Helical" evidence="1">
    <location>
        <begin position="102"/>
        <end position="120"/>
    </location>
</feature>
<dbReference type="RefSeq" id="WP_217776368.1">
    <property type="nucleotide sequence ID" value="NZ_JAHRWL010000001.1"/>
</dbReference>
<evidence type="ECO:0000313" key="2">
    <source>
        <dbReference type="EMBL" id="MBV2358512.1"/>
    </source>
</evidence>
<comment type="caution">
    <text evidence="2">The sequence shown here is derived from an EMBL/GenBank/DDBJ whole genome shotgun (WGS) entry which is preliminary data.</text>
</comment>
<protein>
    <recommendedName>
        <fullName evidence="4">DUF1304 domain-containing protein</fullName>
    </recommendedName>
</protein>
<organism evidence="2 3">
    <name type="scientific">Thalassococcus arenae</name>
    <dbReference type="NCBI Taxonomy" id="2851652"/>
    <lineage>
        <taxon>Bacteria</taxon>
        <taxon>Pseudomonadati</taxon>
        <taxon>Pseudomonadota</taxon>
        <taxon>Alphaproteobacteria</taxon>
        <taxon>Rhodobacterales</taxon>
        <taxon>Roseobacteraceae</taxon>
        <taxon>Thalassococcus</taxon>
    </lineage>
</organism>
<evidence type="ECO:0008006" key="4">
    <source>
        <dbReference type="Google" id="ProtNLM"/>
    </source>
</evidence>
<accession>A0ABS6N3B0</accession>
<gene>
    <name evidence="2" type="ORF">KUH32_01880</name>
</gene>
<reference evidence="2" key="1">
    <citation type="submission" date="2021-06" db="EMBL/GenBank/DDBJ databases">
        <title>Thalassococcus sp. CAU 1522 isolated from sea sand, Republic of Korea.</title>
        <authorList>
            <person name="Kim W."/>
        </authorList>
    </citation>
    <scope>NUCLEOTIDE SEQUENCE</scope>
    <source>
        <strain evidence="2">CAU 1522</strain>
    </source>
</reference>
<feature type="transmembrane region" description="Helical" evidence="1">
    <location>
        <begin position="74"/>
        <end position="96"/>
    </location>
</feature>
<keyword evidence="3" id="KW-1185">Reference proteome</keyword>
<dbReference type="EMBL" id="JAHRWL010000001">
    <property type="protein sequence ID" value="MBV2358512.1"/>
    <property type="molecule type" value="Genomic_DNA"/>
</dbReference>
<sequence>MNIWFAAASALSVLWLGVHLFIGGREVAAPLRNSDLPPLVRDTQWLCWHYTTMAIGVMAAIFGLAAWSGETAYALSGLMLAVGFAVFGIVLAPLVGAPYRRVPQGWLFVPVVALGVLGLLS</sequence>
<keyword evidence="1" id="KW-1133">Transmembrane helix</keyword>